<dbReference type="PANTHER" id="PTHR11647:SF1">
    <property type="entry name" value="COLLAPSIN RESPONSE MEDIATOR PROTEIN"/>
    <property type="match status" value="1"/>
</dbReference>
<keyword evidence="3" id="KW-0378">Hydrolase</keyword>
<dbReference type="PANTHER" id="PTHR11647">
    <property type="entry name" value="HYDRANTOINASE/DIHYDROPYRIMIDINASE FAMILY MEMBER"/>
    <property type="match status" value="1"/>
</dbReference>
<dbReference type="Gene3D" id="3.20.20.140">
    <property type="entry name" value="Metal-dependent hydrolases"/>
    <property type="match status" value="1"/>
</dbReference>
<dbReference type="SUPFAM" id="SSF51338">
    <property type="entry name" value="Composite domain of metallo-dependent hydrolases"/>
    <property type="match status" value="1"/>
</dbReference>
<organism evidence="6 7">
    <name type="scientific">Halorubrum trueperi</name>
    <dbReference type="NCBI Taxonomy" id="2004704"/>
    <lineage>
        <taxon>Archaea</taxon>
        <taxon>Methanobacteriati</taxon>
        <taxon>Methanobacteriota</taxon>
        <taxon>Stenosarchaea group</taxon>
        <taxon>Halobacteria</taxon>
        <taxon>Halobacteriales</taxon>
        <taxon>Haloferacaceae</taxon>
        <taxon>Halorubrum</taxon>
    </lineage>
</organism>
<dbReference type="AlphaFoldDB" id="A0ABD5UFV9"/>
<accession>A0ABD5UFV9</accession>
<comment type="cofactor">
    <cofactor evidence="1">
        <name>Zn(2+)</name>
        <dbReference type="ChEBI" id="CHEBI:29105"/>
    </cofactor>
</comment>
<dbReference type="Pfam" id="PF01979">
    <property type="entry name" value="Amidohydro_1"/>
    <property type="match status" value="1"/>
</dbReference>
<comment type="similarity">
    <text evidence="2">Belongs to the metallo-dependent hydrolases superfamily. Hydantoinase/dihydropyrimidinase family.</text>
</comment>
<evidence type="ECO:0000256" key="4">
    <source>
        <dbReference type="ARBA" id="ARBA00022975"/>
    </source>
</evidence>
<gene>
    <name evidence="6" type="ORF">ACFQEY_03765</name>
</gene>
<dbReference type="InterPro" id="IPR032466">
    <property type="entry name" value="Metal_Hydrolase"/>
</dbReference>
<proteinExistence type="inferred from homology"/>
<evidence type="ECO:0000259" key="5">
    <source>
        <dbReference type="Pfam" id="PF01979"/>
    </source>
</evidence>
<protein>
    <submittedName>
        <fullName evidence="6">Dihydroorotase family protein</fullName>
    </submittedName>
</protein>
<dbReference type="Gene3D" id="2.30.40.10">
    <property type="entry name" value="Urease, subunit C, domain 1"/>
    <property type="match status" value="1"/>
</dbReference>
<dbReference type="GO" id="GO:0016787">
    <property type="term" value="F:hydrolase activity"/>
    <property type="evidence" value="ECO:0007669"/>
    <property type="project" value="UniProtKB-KW"/>
</dbReference>
<dbReference type="FunFam" id="3.20.20.140:FF:000174">
    <property type="entry name" value="Dihydropyrimidinase-related protein 2"/>
    <property type="match status" value="1"/>
</dbReference>
<evidence type="ECO:0000256" key="1">
    <source>
        <dbReference type="ARBA" id="ARBA00001947"/>
    </source>
</evidence>
<dbReference type="InterPro" id="IPR006680">
    <property type="entry name" value="Amidohydro-rel"/>
</dbReference>
<keyword evidence="4" id="KW-0665">Pyrimidine biosynthesis</keyword>
<dbReference type="Proteomes" id="UP001596333">
    <property type="component" value="Unassembled WGS sequence"/>
</dbReference>
<keyword evidence="7" id="KW-1185">Reference proteome</keyword>
<dbReference type="RefSeq" id="WP_379764918.1">
    <property type="nucleotide sequence ID" value="NZ_JBHSXI010000001.1"/>
</dbReference>
<dbReference type="GO" id="GO:0006221">
    <property type="term" value="P:pyrimidine nucleotide biosynthetic process"/>
    <property type="evidence" value="ECO:0007669"/>
    <property type="project" value="UniProtKB-KW"/>
</dbReference>
<name>A0ABD5UFV9_9EURY</name>
<dbReference type="InterPro" id="IPR050378">
    <property type="entry name" value="Metallo-dep_Hydrolases_sf"/>
</dbReference>
<evidence type="ECO:0000313" key="7">
    <source>
        <dbReference type="Proteomes" id="UP001596333"/>
    </source>
</evidence>
<sequence>MNVDKVVQGGTLVTPERTIESNIAIKDSRIAAIGESLPLSDETEVIDASGKLVMPGVVDPHVHIDGQNSRDTYLTASRAAALGGVTTCINFAWQGWDEAERKWGDGTLSESIDRQIRKGSDSIIDFGLHGTITRENDAVLAEIEPLVDRGITSFKMFTAYEFGLSNGFINKLLGVIADTEAVALFHTEEESVCATLTAEQKAAGTGDPSEYPSSRPDYAEAMAADSAVRMAQAAGAKYYGVHTSCEQAAKVLAGHIEDGTKVRAETCTHYLARDESAYGTDGTLPVIAPPLRTPRDQEHLFTQLAEGALSVVSTDHVATTRANKEVDNWWDTSFGANSLQYSLPVFHEEAVNNRGFSYPFLVRTMCSAPANTFGMQQKGTLDPGTDADLILFDPDQKQTIDAADNESIADYSIYEGRTVSGKVTETFLRGERIAKNGTITSDPGYGEFLKRDIPNWSV</sequence>
<evidence type="ECO:0000256" key="3">
    <source>
        <dbReference type="ARBA" id="ARBA00022801"/>
    </source>
</evidence>
<evidence type="ECO:0000256" key="2">
    <source>
        <dbReference type="ARBA" id="ARBA00008829"/>
    </source>
</evidence>
<dbReference type="SUPFAM" id="SSF51556">
    <property type="entry name" value="Metallo-dependent hydrolases"/>
    <property type="match status" value="1"/>
</dbReference>
<evidence type="ECO:0000313" key="6">
    <source>
        <dbReference type="EMBL" id="MFC6888174.1"/>
    </source>
</evidence>
<reference evidence="6 7" key="1">
    <citation type="journal article" date="2019" name="Int. J. Syst. Evol. Microbiol.">
        <title>The Global Catalogue of Microorganisms (GCM) 10K type strain sequencing project: providing services to taxonomists for standard genome sequencing and annotation.</title>
        <authorList>
            <consortium name="The Broad Institute Genomics Platform"/>
            <consortium name="The Broad Institute Genome Sequencing Center for Infectious Disease"/>
            <person name="Wu L."/>
            <person name="Ma J."/>
        </authorList>
    </citation>
    <scope>NUCLEOTIDE SEQUENCE [LARGE SCALE GENOMIC DNA]</scope>
    <source>
        <strain evidence="6 7">Y73</strain>
    </source>
</reference>
<dbReference type="InterPro" id="IPR011059">
    <property type="entry name" value="Metal-dep_hydrolase_composite"/>
</dbReference>
<dbReference type="EMBL" id="JBHSXI010000001">
    <property type="protein sequence ID" value="MFC6888174.1"/>
    <property type="molecule type" value="Genomic_DNA"/>
</dbReference>
<feature type="domain" description="Amidohydrolase-related" evidence="5">
    <location>
        <begin position="52"/>
        <end position="432"/>
    </location>
</feature>
<comment type="caution">
    <text evidence="6">The sequence shown here is derived from an EMBL/GenBank/DDBJ whole genome shotgun (WGS) entry which is preliminary data.</text>
</comment>